<dbReference type="SUPFAM" id="SSF48726">
    <property type="entry name" value="Immunoglobulin"/>
    <property type="match status" value="1"/>
</dbReference>
<feature type="domain" description="Ig-like" evidence="1">
    <location>
        <begin position="28"/>
        <end position="101"/>
    </location>
</feature>
<evidence type="ECO:0000259" key="1">
    <source>
        <dbReference type="PROSITE" id="PS50835"/>
    </source>
</evidence>
<dbReference type="InterPro" id="IPR013783">
    <property type="entry name" value="Ig-like_fold"/>
</dbReference>
<protein>
    <recommendedName>
        <fullName evidence="1">Ig-like domain-containing protein</fullName>
    </recommendedName>
</protein>
<accession>A0AAV2I3R4</accession>
<sequence>MYPNITNDEYDDVQYGREVTKTLLLQSPSVTLADCPKAVEIGTEVKCTCKENTTSSIGEYITWYDAAGHVISSNQSSLLNFQAQKNLKDYYCQAKNMLGWK</sequence>
<dbReference type="InterPro" id="IPR007110">
    <property type="entry name" value="Ig-like_dom"/>
</dbReference>
<organism evidence="2 3">
    <name type="scientific">Lymnaea stagnalis</name>
    <name type="common">Great pond snail</name>
    <name type="synonym">Helix stagnalis</name>
    <dbReference type="NCBI Taxonomy" id="6523"/>
    <lineage>
        <taxon>Eukaryota</taxon>
        <taxon>Metazoa</taxon>
        <taxon>Spiralia</taxon>
        <taxon>Lophotrochozoa</taxon>
        <taxon>Mollusca</taxon>
        <taxon>Gastropoda</taxon>
        <taxon>Heterobranchia</taxon>
        <taxon>Euthyneura</taxon>
        <taxon>Panpulmonata</taxon>
        <taxon>Hygrophila</taxon>
        <taxon>Lymnaeoidea</taxon>
        <taxon>Lymnaeidae</taxon>
        <taxon>Lymnaea</taxon>
    </lineage>
</organism>
<dbReference type="AlphaFoldDB" id="A0AAV2I3R4"/>
<evidence type="ECO:0000313" key="2">
    <source>
        <dbReference type="EMBL" id="CAL1540046.1"/>
    </source>
</evidence>
<dbReference type="Gene3D" id="2.60.40.10">
    <property type="entry name" value="Immunoglobulins"/>
    <property type="match status" value="1"/>
</dbReference>
<reference evidence="2 3" key="1">
    <citation type="submission" date="2024-04" db="EMBL/GenBank/DDBJ databases">
        <authorList>
            <consortium name="Genoscope - CEA"/>
            <person name="William W."/>
        </authorList>
    </citation>
    <scope>NUCLEOTIDE SEQUENCE [LARGE SCALE GENOMIC DNA]</scope>
</reference>
<evidence type="ECO:0000313" key="3">
    <source>
        <dbReference type="Proteomes" id="UP001497497"/>
    </source>
</evidence>
<gene>
    <name evidence="2" type="ORF">GSLYS_00013779001</name>
</gene>
<proteinExistence type="predicted"/>
<dbReference type="Proteomes" id="UP001497497">
    <property type="component" value="Unassembled WGS sequence"/>
</dbReference>
<comment type="caution">
    <text evidence="2">The sequence shown here is derived from an EMBL/GenBank/DDBJ whole genome shotgun (WGS) entry which is preliminary data.</text>
</comment>
<feature type="non-terminal residue" evidence="2">
    <location>
        <position position="101"/>
    </location>
</feature>
<dbReference type="PROSITE" id="PS50835">
    <property type="entry name" value="IG_LIKE"/>
    <property type="match status" value="1"/>
</dbReference>
<dbReference type="InterPro" id="IPR036179">
    <property type="entry name" value="Ig-like_dom_sf"/>
</dbReference>
<dbReference type="EMBL" id="CAXITT010000368">
    <property type="protein sequence ID" value="CAL1540046.1"/>
    <property type="molecule type" value="Genomic_DNA"/>
</dbReference>
<keyword evidence="3" id="KW-1185">Reference proteome</keyword>
<name>A0AAV2I3R4_LYMST</name>